<organism evidence="3 4">
    <name type="scientific">Datura stramonium</name>
    <name type="common">Jimsonweed</name>
    <name type="synonym">Common thornapple</name>
    <dbReference type="NCBI Taxonomy" id="4076"/>
    <lineage>
        <taxon>Eukaryota</taxon>
        <taxon>Viridiplantae</taxon>
        <taxon>Streptophyta</taxon>
        <taxon>Embryophyta</taxon>
        <taxon>Tracheophyta</taxon>
        <taxon>Spermatophyta</taxon>
        <taxon>Magnoliopsida</taxon>
        <taxon>eudicotyledons</taxon>
        <taxon>Gunneridae</taxon>
        <taxon>Pentapetalae</taxon>
        <taxon>asterids</taxon>
        <taxon>lamiids</taxon>
        <taxon>Solanales</taxon>
        <taxon>Solanaceae</taxon>
        <taxon>Solanoideae</taxon>
        <taxon>Datureae</taxon>
        <taxon>Datura</taxon>
    </lineage>
</organism>
<keyword evidence="4" id="KW-1185">Reference proteome</keyword>
<comment type="caution">
    <text evidence="3">The sequence shown here is derived from an EMBL/GenBank/DDBJ whole genome shotgun (WGS) entry which is preliminary data.</text>
</comment>
<dbReference type="PANTHER" id="PTHR37177:SF4">
    <property type="entry name" value="PROTEIN PSY1"/>
    <property type="match status" value="1"/>
</dbReference>
<feature type="compositionally biased region" description="Polar residues" evidence="1">
    <location>
        <begin position="61"/>
        <end position="77"/>
    </location>
</feature>
<proteinExistence type="predicted"/>
<evidence type="ECO:0000256" key="2">
    <source>
        <dbReference type="SAM" id="SignalP"/>
    </source>
</evidence>
<protein>
    <submittedName>
        <fullName evidence="3">Uncharacterized protein</fullName>
    </submittedName>
</protein>
<evidence type="ECO:0000313" key="4">
    <source>
        <dbReference type="Proteomes" id="UP000823775"/>
    </source>
</evidence>
<feature type="signal peptide" evidence="2">
    <location>
        <begin position="1"/>
        <end position="25"/>
    </location>
</feature>
<gene>
    <name evidence="3" type="ORF">HAX54_052064</name>
</gene>
<sequence>MAAGFGVRRYLCIFIVLSIIFCVSARNSISISGDHATRLLQAQIRRSLLSVELEDYGAPSANRNHNPGRPTSRSNNVGRGRGHWNRP</sequence>
<keyword evidence="2" id="KW-0732">Signal</keyword>
<evidence type="ECO:0000313" key="3">
    <source>
        <dbReference type="EMBL" id="MCD7464087.1"/>
    </source>
</evidence>
<reference evidence="3 4" key="1">
    <citation type="journal article" date="2021" name="BMC Genomics">
        <title>Datura genome reveals duplications of psychoactive alkaloid biosynthetic genes and high mutation rate following tissue culture.</title>
        <authorList>
            <person name="Rajewski A."/>
            <person name="Carter-House D."/>
            <person name="Stajich J."/>
            <person name="Litt A."/>
        </authorList>
    </citation>
    <scope>NUCLEOTIDE SEQUENCE [LARGE SCALE GENOMIC DNA]</scope>
    <source>
        <strain evidence="3">AR-01</strain>
    </source>
</reference>
<dbReference type="PANTHER" id="PTHR37177">
    <property type="entry name" value="PROTEIN PSY1"/>
    <property type="match status" value="1"/>
</dbReference>
<feature type="chain" id="PRO_5045955261" evidence="2">
    <location>
        <begin position="26"/>
        <end position="87"/>
    </location>
</feature>
<accession>A0ABS8T0M1</accession>
<name>A0ABS8T0M1_DATST</name>
<dbReference type="Proteomes" id="UP000823775">
    <property type="component" value="Unassembled WGS sequence"/>
</dbReference>
<feature type="region of interest" description="Disordered" evidence="1">
    <location>
        <begin position="58"/>
        <end position="87"/>
    </location>
</feature>
<dbReference type="InterPro" id="IPR034430">
    <property type="entry name" value="PSY"/>
</dbReference>
<dbReference type="EMBL" id="JACEIK010000938">
    <property type="protein sequence ID" value="MCD7464087.1"/>
    <property type="molecule type" value="Genomic_DNA"/>
</dbReference>
<evidence type="ECO:0000256" key="1">
    <source>
        <dbReference type="SAM" id="MobiDB-lite"/>
    </source>
</evidence>